<feature type="domain" description="PAS" evidence="3">
    <location>
        <begin position="86"/>
        <end position="140"/>
    </location>
</feature>
<dbReference type="AlphaFoldDB" id="A0A1N7DK71"/>
<dbReference type="SMART" id="SM00091">
    <property type="entry name" value="PAS"/>
    <property type="match status" value="2"/>
</dbReference>
<feature type="domain" description="PAS" evidence="3">
    <location>
        <begin position="198"/>
        <end position="271"/>
    </location>
</feature>
<dbReference type="InterPro" id="IPR003018">
    <property type="entry name" value="GAF"/>
</dbReference>
<keyword evidence="6" id="KW-1185">Reference proteome</keyword>
<gene>
    <name evidence="5" type="ORF">SAMN05421858_3691</name>
</gene>
<sequence length="732" mass="82540">MTSPPLTKALRETLSLFDDSGAPQTTTEVANALDLGRRSTYERLERLVDHDQLETKKVGANGRVWWQPMTTEMADQSLTLNEQNRSEKKFRAVFEEAFDAMLIADDDAEYIDVNPAATELFGLSKDELRGQSISEFAAEDYDFEQAWQKFQASDQDRGHFPLLCADGKQRIVEFAATPNILPGRHLSVLRDVTEREDRQRRYDAVFNGTYQFTGLIDLDGTFLEVNDSALEFGGIDRENVIGKKVWNTDWFQYGKAAERVRKAVERARDDEFVRNELEVQGVDRTAITDFSLRPVTDDHGENTYFIMEGRDITDRVEAERELGRRQEQLATLNSVNDIVRSTTDALIDQSSREEIDTTVCEHLASTDRYLFAWISDTEALTWTETLRAGADVKNNLDEITALMDLDEAYNENLPDRALRSGKVQTTEDVYTDPINERRQDHSDTDRIRSSVDIPIIYEETKYGLLSITSERSNAFDEQEQRILGQFGEVIGHAIAATERKQALMSDEILELELRIPDILESIGIDQTSTGQLTLDNVVATSDGAYLVYGTVTPDARKTLDALTSQSAYWDSVTVIAEEDDIIRFEARITDMPLSSEVASRGGSVEEVLLEDGDAHLRLYFSPSADVNAMIETINDLYPTAQLLAKRQIPRPGSPETQSRQSLCDNLTDRQQAALETAYHRGYFEWPRGASGEDLANSLGIAPPTFSQHLRKAEQKVFETVFSSSTSASQWSH</sequence>
<dbReference type="NCBIfam" id="TIGR00229">
    <property type="entry name" value="sensory_box"/>
    <property type="match status" value="2"/>
</dbReference>
<dbReference type="PROSITE" id="PS50112">
    <property type="entry name" value="PAS"/>
    <property type="match status" value="2"/>
</dbReference>
<proteinExistence type="predicted"/>
<keyword evidence="1" id="KW-0805">Transcription regulation</keyword>
<dbReference type="InterPro" id="IPR013656">
    <property type="entry name" value="PAS_4"/>
</dbReference>
<evidence type="ECO:0000256" key="1">
    <source>
        <dbReference type="ARBA" id="ARBA00023015"/>
    </source>
</evidence>
<accession>A0A1N7DK71</accession>
<dbReference type="PANTHER" id="PTHR34236:SF1">
    <property type="entry name" value="DIMETHYL SULFOXIDE REDUCTASE TRANSCRIPTIONAL ACTIVATOR"/>
    <property type="match status" value="1"/>
</dbReference>
<dbReference type="Pfam" id="PF13185">
    <property type="entry name" value="GAF_2"/>
    <property type="match status" value="1"/>
</dbReference>
<evidence type="ECO:0000256" key="2">
    <source>
        <dbReference type="ARBA" id="ARBA00023163"/>
    </source>
</evidence>
<dbReference type="Proteomes" id="UP000186914">
    <property type="component" value="Unassembled WGS sequence"/>
</dbReference>
<dbReference type="InterPro" id="IPR031803">
    <property type="entry name" value="BAT_GAF/HTH-assoc"/>
</dbReference>
<name>A0A1N7DK71_9EURY</name>
<dbReference type="PANTHER" id="PTHR34236">
    <property type="entry name" value="DIMETHYL SULFOXIDE REDUCTASE TRANSCRIPTIONAL ACTIVATOR"/>
    <property type="match status" value="1"/>
</dbReference>
<dbReference type="EMBL" id="FTNO01000004">
    <property type="protein sequence ID" value="SIR76236.1"/>
    <property type="molecule type" value="Genomic_DNA"/>
</dbReference>
<dbReference type="Pfam" id="PF04967">
    <property type="entry name" value="HTH_10"/>
    <property type="match status" value="1"/>
</dbReference>
<dbReference type="Pfam" id="PF08448">
    <property type="entry name" value="PAS_4"/>
    <property type="match status" value="2"/>
</dbReference>
<evidence type="ECO:0000313" key="5">
    <source>
        <dbReference type="EMBL" id="SIR76236.1"/>
    </source>
</evidence>
<dbReference type="PROSITE" id="PS50113">
    <property type="entry name" value="PAC"/>
    <property type="match status" value="1"/>
</dbReference>
<dbReference type="Gene3D" id="3.30.450.20">
    <property type="entry name" value="PAS domain"/>
    <property type="match status" value="2"/>
</dbReference>
<dbReference type="InterPro" id="IPR007050">
    <property type="entry name" value="HTH_bacterioopsin"/>
</dbReference>
<protein>
    <submittedName>
        <fullName evidence="5">PAS domain S-box-containing protein</fullName>
    </submittedName>
</protein>
<evidence type="ECO:0000259" key="3">
    <source>
        <dbReference type="PROSITE" id="PS50112"/>
    </source>
</evidence>
<organism evidence="5 6">
    <name type="scientific">Haladaptatus litoreus</name>
    <dbReference type="NCBI Taxonomy" id="553468"/>
    <lineage>
        <taxon>Archaea</taxon>
        <taxon>Methanobacteriati</taxon>
        <taxon>Methanobacteriota</taxon>
        <taxon>Stenosarchaea group</taxon>
        <taxon>Halobacteria</taxon>
        <taxon>Halobacteriales</taxon>
        <taxon>Haladaptataceae</taxon>
        <taxon>Haladaptatus</taxon>
    </lineage>
</organism>
<evidence type="ECO:0000313" key="6">
    <source>
        <dbReference type="Proteomes" id="UP000186914"/>
    </source>
</evidence>
<dbReference type="Gene3D" id="3.30.450.40">
    <property type="match status" value="1"/>
</dbReference>
<evidence type="ECO:0000259" key="4">
    <source>
        <dbReference type="PROSITE" id="PS50113"/>
    </source>
</evidence>
<dbReference type="InterPro" id="IPR000014">
    <property type="entry name" value="PAS"/>
</dbReference>
<keyword evidence="2" id="KW-0804">Transcription</keyword>
<dbReference type="SUPFAM" id="SSF55785">
    <property type="entry name" value="PYP-like sensor domain (PAS domain)"/>
    <property type="match status" value="2"/>
</dbReference>
<dbReference type="SUPFAM" id="SSF55781">
    <property type="entry name" value="GAF domain-like"/>
    <property type="match status" value="1"/>
</dbReference>
<feature type="domain" description="PAC" evidence="4">
    <location>
        <begin position="268"/>
        <end position="324"/>
    </location>
</feature>
<dbReference type="Pfam" id="PF15915">
    <property type="entry name" value="BAT"/>
    <property type="match status" value="1"/>
</dbReference>
<dbReference type="InterPro" id="IPR000700">
    <property type="entry name" value="PAS-assoc_C"/>
</dbReference>
<dbReference type="InterPro" id="IPR029016">
    <property type="entry name" value="GAF-like_dom_sf"/>
</dbReference>
<dbReference type="CDD" id="cd00130">
    <property type="entry name" value="PAS"/>
    <property type="match status" value="2"/>
</dbReference>
<dbReference type="InterPro" id="IPR035965">
    <property type="entry name" value="PAS-like_dom_sf"/>
</dbReference>
<reference evidence="6" key="1">
    <citation type="submission" date="2017-01" db="EMBL/GenBank/DDBJ databases">
        <authorList>
            <person name="Varghese N."/>
            <person name="Submissions S."/>
        </authorList>
    </citation>
    <scope>NUCLEOTIDE SEQUENCE [LARGE SCALE GENOMIC DNA]</scope>
    <source>
        <strain evidence="6">CGMCC 1.7737</strain>
    </source>
</reference>